<dbReference type="SMART" id="SM00228">
    <property type="entry name" value="PDZ"/>
    <property type="match status" value="1"/>
</dbReference>
<dbReference type="Gene3D" id="2.30.42.10">
    <property type="match status" value="1"/>
</dbReference>
<evidence type="ECO:0000256" key="1">
    <source>
        <dbReference type="SAM" id="Phobius"/>
    </source>
</evidence>
<gene>
    <name evidence="3" type="ORF">J2Z64_003195</name>
</gene>
<reference evidence="3" key="1">
    <citation type="submission" date="2021-03" db="EMBL/GenBank/DDBJ databases">
        <title>Genomic Encyclopedia of Type Strains, Phase IV (KMG-IV): sequencing the most valuable type-strain genomes for metagenomic binning, comparative biology and taxonomic classification.</title>
        <authorList>
            <person name="Goeker M."/>
        </authorList>
    </citation>
    <scope>NUCLEOTIDE SEQUENCE</scope>
    <source>
        <strain evidence="3">DSM 107338</strain>
    </source>
</reference>
<dbReference type="InterPro" id="IPR001478">
    <property type="entry name" value="PDZ"/>
</dbReference>
<dbReference type="SUPFAM" id="SSF50156">
    <property type="entry name" value="PDZ domain-like"/>
    <property type="match status" value="1"/>
</dbReference>
<name>A0A9X1CDD2_9BACI</name>
<keyword evidence="1" id="KW-0812">Transmembrane</keyword>
<keyword evidence="1" id="KW-1133">Transmembrane helix</keyword>
<keyword evidence="4" id="KW-1185">Reference proteome</keyword>
<dbReference type="AlphaFoldDB" id="A0A9X1CDD2"/>
<organism evidence="3 4">
    <name type="scientific">Oceanobacillus polygoni</name>
    <dbReference type="NCBI Taxonomy" id="1235259"/>
    <lineage>
        <taxon>Bacteria</taxon>
        <taxon>Bacillati</taxon>
        <taxon>Bacillota</taxon>
        <taxon>Bacilli</taxon>
        <taxon>Bacillales</taxon>
        <taxon>Bacillaceae</taxon>
        <taxon>Oceanobacillus</taxon>
    </lineage>
</organism>
<dbReference type="InterPro" id="IPR036034">
    <property type="entry name" value="PDZ_sf"/>
</dbReference>
<feature type="transmembrane region" description="Helical" evidence="1">
    <location>
        <begin position="255"/>
        <end position="280"/>
    </location>
</feature>
<dbReference type="OrthoDB" id="198399at2"/>
<proteinExistence type="predicted"/>
<dbReference type="Proteomes" id="UP001138793">
    <property type="component" value="Unassembled WGS sequence"/>
</dbReference>
<feature type="transmembrane region" description="Helical" evidence="1">
    <location>
        <begin position="136"/>
        <end position="160"/>
    </location>
</feature>
<feature type="transmembrane region" description="Helical" evidence="1">
    <location>
        <begin position="55"/>
        <end position="74"/>
    </location>
</feature>
<dbReference type="InterPro" id="IPR041489">
    <property type="entry name" value="PDZ_6"/>
</dbReference>
<evidence type="ECO:0000259" key="2">
    <source>
        <dbReference type="PROSITE" id="PS50106"/>
    </source>
</evidence>
<keyword evidence="1" id="KW-0472">Membrane</keyword>
<feature type="transmembrane region" description="Helical" evidence="1">
    <location>
        <begin position="190"/>
        <end position="212"/>
    </location>
</feature>
<accession>A0A9X1CDD2</accession>
<protein>
    <recommendedName>
        <fullName evidence="2">PDZ domain-containing protein</fullName>
    </recommendedName>
</protein>
<evidence type="ECO:0000313" key="3">
    <source>
        <dbReference type="EMBL" id="MBP2078926.1"/>
    </source>
</evidence>
<feature type="domain" description="PDZ" evidence="2">
    <location>
        <begin position="306"/>
        <end position="362"/>
    </location>
</feature>
<dbReference type="Pfam" id="PF17820">
    <property type="entry name" value="PDZ_6"/>
    <property type="match status" value="1"/>
</dbReference>
<sequence>MAEAWLIELLKGIGRFFINPLVYWTILLLFITGYRRIKQERLDYGVKIFDVFSEWKNTLGTSLVFGFVISIITIGSGIVFSYEMILLLAIVTIVLSLTMRFSLLSPTYTIGITFLLLFILPLVLENQTIIVDIDFFSTINFSAIALLLGIMIIVESILILKIKRNETFPSIALSDRGAWVGQHHIKKLSLIPFFAILPNGLITPFAPWWPYFSIGEESYSMVLIPFLIGFDYLAKGHFPVHAVQKISKFNALLGIGILIIAAGSIFIPFLSIVAVILAIIGKEFLNYKYRVGDRLRRPFFGQLKDGLTIVGIIPATPAARLEIFIGETIVKVNGQRIATEDQFYKALQSTGAFFKLEVLDDQGENRFVQGAFYEGDHHELGLLFATAPYRQKKSRKSS</sequence>
<evidence type="ECO:0000313" key="4">
    <source>
        <dbReference type="Proteomes" id="UP001138793"/>
    </source>
</evidence>
<dbReference type="EMBL" id="JAGGMB010000011">
    <property type="protein sequence ID" value="MBP2078926.1"/>
    <property type="molecule type" value="Genomic_DNA"/>
</dbReference>
<dbReference type="PROSITE" id="PS50106">
    <property type="entry name" value="PDZ"/>
    <property type="match status" value="1"/>
</dbReference>
<feature type="transmembrane region" description="Helical" evidence="1">
    <location>
        <begin position="106"/>
        <end position="124"/>
    </location>
</feature>
<feature type="transmembrane region" description="Helical" evidence="1">
    <location>
        <begin position="12"/>
        <end position="34"/>
    </location>
</feature>
<dbReference type="RefSeq" id="WP_149473336.1">
    <property type="nucleotide sequence ID" value="NZ_JAGGMB010000011.1"/>
</dbReference>
<comment type="caution">
    <text evidence="3">The sequence shown here is derived from an EMBL/GenBank/DDBJ whole genome shotgun (WGS) entry which is preliminary data.</text>
</comment>